<accession>A0A6L2LPG9</accession>
<dbReference type="AlphaFoldDB" id="A0A6L2LPG9"/>
<evidence type="ECO:0000313" key="2">
    <source>
        <dbReference type="EMBL" id="GEU63703.1"/>
    </source>
</evidence>
<feature type="region of interest" description="Disordered" evidence="1">
    <location>
        <begin position="145"/>
        <end position="167"/>
    </location>
</feature>
<feature type="compositionally biased region" description="Basic and acidic residues" evidence="1">
    <location>
        <begin position="152"/>
        <end position="167"/>
    </location>
</feature>
<name>A0A6L2LPG9_TANCI</name>
<sequence length="167" mass="18239">MAASTEALIAKFASSPTPPLPLPSLLLPWLSLLPQIPSPPQHVLSPPLPLPSPLTHTSPTYAEAPLGYRAAMIQMRATSPPHVPSPPLLLPSTALRDDILGADMPLWKRLYLTAPASRFEVRESSSTIATRAMTTVEEVNERVTDLATTQRQDAHKQHMRDEDAQDD</sequence>
<reference evidence="2" key="1">
    <citation type="journal article" date="2019" name="Sci. Rep.">
        <title>Draft genome of Tanacetum cinerariifolium, the natural source of mosquito coil.</title>
        <authorList>
            <person name="Yamashiro T."/>
            <person name="Shiraishi A."/>
            <person name="Satake H."/>
            <person name="Nakayama K."/>
        </authorList>
    </citation>
    <scope>NUCLEOTIDE SEQUENCE</scope>
</reference>
<comment type="caution">
    <text evidence="2">The sequence shown here is derived from an EMBL/GenBank/DDBJ whole genome shotgun (WGS) entry which is preliminary data.</text>
</comment>
<protein>
    <submittedName>
        <fullName evidence="2">Uncharacterized protein</fullName>
    </submittedName>
</protein>
<proteinExistence type="predicted"/>
<dbReference type="EMBL" id="BKCJ010004894">
    <property type="protein sequence ID" value="GEU63703.1"/>
    <property type="molecule type" value="Genomic_DNA"/>
</dbReference>
<organism evidence="2">
    <name type="scientific">Tanacetum cinerariifolium</name>
    <name type="common">Dalmatian daisy</name>
    <name type="synonym">Chrysanthemum cinerariifolium</name>
    <dbReference type="NCBI Taxonomy" id="118510"/>
    <lineage>
        <taxon>Eukaryota</taxon>
        <taxon>Viridiplantae</taxon>
        <taxon>Streptophyta</taxon>
        <taxon>Embryophyta</taxon>
        <taxon>Tracheophyta</taxon>
        <taxon>Spermatophyta</taxon>
        <taxon>Magnoliopsida</taxon>
        <taxon>eudicotyledons</taxon>
        <taxon>Gunneridae</taxon>
        <taxon>Pentapetalae</taxon>
        <taxon>asterids</taxon>
        <taxon>campanulids</taxon>
        <taxon>Asterales</taxon>
        <taxon>Asteraceae</taxon>
        <taxon>Asteroideae</taxon>
        <taxon>Anthemideae</taxon>
        <taxon>Anthemidinae</taxon>
        <taxon>Tanacetum</taxon>
    </lineage>
</organism>
<evidence type="ECO:0000256" key="1">
    <source>
        <dbReference type="SAM" id="MobiDB-lite"/>
    </source>
</evidence>
<gene>
    <name evidence="2" type="ORF">Tci_035681</name>
</gene>